<dbReference type="PANTHER" id="PTHR43199:SF1">
    <property type="entry name" value="GLUTATHIONE HYDROLASE PROENZYME"/>
    <property type="match status" value="1"/>
</dbReference>
<dbReference type="InterPro" id="IPR029055">
    <property type="entry name" value="Ntn_hydrolases_N"/>
</dbReference>
<feature type="transmembrane region" description="Helical" evidence="5">
    <location>
        <begin position="7"/>
        <end position="26"/>
    </location>
</feature>
<dbReference type="Pfam" id="PF01019">
    <property type="entry name" value="G_glu_transpept"/>
    <property type="match status" value="1"/>
</dbReference>
<sequence length="550" mass="60037">MTWNAKNITNILAALIVIGILVYFFGFNSSNESADNDSTPESEPSQEYSLEDYEGYGVSSSNQQAIDTGMEILDQGGNAVDAAVAVSFTLGVTEPFGSGIGGGGGMMYMGSAEDVPTYYDYRETASSTNPADQIGIPGFVKGMQTVHEQHGSLPIEDLLQPAIDYAENGFEVDKTLADRLYYATPRITTSAAPSFYPDGESIKEGETLTQPELAQTLRTLQENGLDDFYEGEIANQISESVAHIEPADLQNYTVAETEAAAGEFEGSTVYSAAPPLSGITVIQMLGMAEYLNVEDTMGDEAEYVRLVSEITRQAYFNRLNRLGDPAFEDVDVELLTGDTYIENRADFVQESRLDNVTALDEYDGVEHTSTSHFVIMDDEGRTISATNTLGNFFGSGSNIDGAWMNSQLGNYSDDPESPNYLVEGKRPRSFMAPTIIQGENNSSVMGVGSPGGDRIPSAIVEFLLRQAYTDESVQDSVNHGRFHPQIDTIHIEERMANDQLIEDLQNYGYQTEVETVATYFGNITGLVRNNEEETMEGISDARRAGSYDIN</sequence>
<keyword evidence="7" id="KW-1185">Reference proteome</keyword>
<keyword evidence="5" id="KW-1133">Transmembrane helix</keyword>
<dbReference type="OrthoDB" id="9781342at2"/>
<evidence type="ECO:0000313" key="7">
    <source>
        <dbReference type="Proteomes" id="UP000285120"/>
    </source>
</evidence>
<dbReference type="Proteomes" id="UP000285120">
    <property type="component" value="Unassembled WGS sequence"/>
</dbReference>
<dbReference type="RefSeq" id="WP_120194317.1">
    <property type="nucleotide sequence ID" value="NZ_RAPK01000011.1"/>
</dbReference>
<dbReference type="SUPFAM" id="SSF56235">
    <property type="entry name" value="N-terminal nucleophile aminohydrolases (Ntn hydrolases)"/>
    <property type="match status" value="1"/>
</dbReference>
<reference evidence="6 7" key="1">
    <citation type="submission" date="2018-09" db="EMBL/GenBank/DDBJ databases">
        <title>Genomic Encyclopedia of Archaeal and Bacterial Type Strains, Phase II (KMG-II): from individual species to whole genera.</title>
        <authorList>
            <person name="Goeker M."/>
        </authorList>
    </citation>
    <scope>NUCLEOTIDE SEQUENCE [LARGE SCALE GENOMIC DNA]</scope>
    <source>
        <strain evidence="6 7">DSM 17008</strain>
    </source>
</reference>
<comment type="similarity">
    <text evidence="1">Belongs to the gamma-glutamyltransferase family.</text>
</comment>
<gene>
    <name evidence="6" type="ORF">ATL39_3189</name>
</gene>
<dbReference type="InterPro" id="IPR043137">
    <property type="entry name" value="GGT_ssub_C"/>
</dbReference>
<evidence type="ECO:0000256" key="4">
    <source>
        <dbReference type="ARBA" id="ARBA00023145"/>
    </source>
</evidence>
<evidence type="ECO:0000256" key="1">
    <source>
        <dbReference type="ARBA" id="ARBA00009381"/>
    </source>
</evidence>
<keyword evidence="3 6" id="KW-0378">Hydrolase</keyword>
<comment type="caution">
    <text evidence="6">The sequence shown here is derived from an EMBL/GenBank/DDBJ whole genome shotgun (WGS) entry which is preliminary data.</text>
</comment>
<keyword evidence="5" id="KW-0812">Transmembrane</keyword>
<dbReference type="Gene3D" id="3.60.20.40">
    <property type="match status" value="1"/>
</dbReference>
<keyword evidence="2" id="KW-0808">Transferase</keyword>
<dbReference type="Gene3D" id="1.10.246.130">
    <property type="match status" value="1"/>
</dbReference>
<dbReference type="PANTHER" id="PTHR43199">
    <property type="entry name" value="GLUTATHIONE HYDROLASE"/>
    <property type="match status" value="1"/>
</dbReference>
<accession>A0A419UX91</accession>
<evidence type="ECO:0000256" key="5">
    <source>
        <dbReference type="SAM" id="Phobius"/>
    </source>
</evidence>
<dbReference type="GO" id="GO:0016787">
    <property type="term" value="F:hydrolase activity"/>
    <property type="evidence" value="ECO:0007669"/>
    <property type="project" value="UniProtKB-KW"/>
</dbReference>
<protein>
    <submittedName>
        <fullName evidence="6">Gamma-glutamyltranspeptidase/glutathione hydrolase</fullName>
    </submittedName>
</protein>
<dbReference type="AlphaFoldDB" id="A0A419UX91"/>
<keyword evidence="5" id="KW-0472">Membrane</keyword>
<evidence type="ECO:0000256" key="2">
    <source>
        <dbReference type="ARBA" id="ARBA00022679"/>
    </source>
</evidence>
<dbReference type="EMBL" id="RAPK01000011">
    <property type="protein sequence ID" value="RKD69762.1"/>
    <property type="molecule type" value="Genomic_DNA"/>
</dbReference>
<organism evidence="6 7">
    <name type="scientific">Sinobaca qinghaiensis</name>
    <dbReference type="NCBI Taxonomy" id="342944"/>
    <lineage>
        <taxon>Bacteria</taxon>
        <taxon>Bacillati</taxon>
        <taxon>Bacillota</taxon>
        <taxon>Bacilli</taxon>
        <taxon>Bacillales</taxon>
        <taxon>Sporolactobacillaceae</taxon>
        <taxon>Sinobaca</taxon>
    </lineage>
</organism>
<name>A0A419UX91_9BACL</name>
<evidence type="ECO:0000313" key="6">
    <source>
        <dbReference type="EMBL" id="RKD69762.1"/>
    </source>
</evidence>
<dbReference type="InterPro" id="IPR051792">
    <property type="entry name" value="GGT_bact"/>
</dbReference>
<dbReference type="GO" id="GO:0016740">
    <property type="term" value="F:transferase activity"/>
    <property type="evidence" value="ECO:0007669"/>
    <property type="project" value="UniProtKB-KW"/>
</dbReference>
<keyword evidence="4" id="KW-0865">Zymogen</keyword>
<evidence type="ECO:0000256" key="3">
    <source>
        <dbReference type="ARBA" id="ARBA00022801"/>
    </source>
</evidence>
<proteinExistence type="inferred from homology"/>
<dbReference type="InterPro" id="IPR043138">
    <property type="entry name" value="GGT_lsub"/>
</dbReference>
<dbReference type="PRINTS" id="PR01210">
    <property type="entry name" value="GGTRANSPTASE"/>
</dbReference>